<evidence type="ECO:0000256" key="9">
    <source>
        <dbReference type="ARBA" id="ARBA00023014"/>
    </source>
</evidence>
<dbReference type="Pfam" id="PF12797">
    <property type="entry name" value="Fer4_2"/>
    <property type="match status" value="1"/>
</dbReference>
<feature type="domain" description="4Fe-4S ferredoxin-type" evidence="10">
    <location>
        <begin position="25"/>
        <end position="54"/>
    </location>
</feature>
<evidence type="ECO:0000313" key="12">
    <source>
        <dbReference type="Proteomes" id="UP000245657"/>
    </source>
</evidence>
<sequence>MALRIGCAAAPGQAQENKTGSWRVFKPVYDHEKCTGCSMCQLVCPEGCVHPQDKKFAPDYDFCKGCGLCAAECPVSAITMIKEEK</sequence>
<dbReference type="PROSITE" id="PS51379">
    <property type="entry name" value="4FE4S_FER_2"/>
    <property type="match status" value="2"/>
</dbReference>
<evidence type="ECO:0000256" key="2">
    <source>
        <dbReference type="ARBA" id="ARBA00011595"/>
    </source>
</evidence>
<evidence type="ECO:0000256" key="4">
    <source>
        <dbReference type="ARBA" id="ARBA00022485"/>
    </source>
</evidence>
<evidence type="ECO:0000256" key="7">
    <source>
        <dbReference type="ARBA" id="ARBA00022982"/>
    </source>
</evidence>
<keyword evidence="7" id="KW-0249">Electron transport</keyword>
<keyword evidence="8" id="KW-0408">Iron</keyword>
<keyword evidence="4" id="KW-0004">4Fe-4S</keyword>
<evidence type="ECO:0000256" key="1">
    <source>
        <dbReference type="ARBA" id="ARBA00001966"/>
    </source>
</evidence>
<organism evidence="11 12">
    <name type="scientific">Methanospirillum lacunae</name>
    <dbReference type="NCBI Taxonomy" id="668570"/>
    <lineage>
        <taxon>Archaea</taxon>
        <taxon>Methanobacteriati</taxon>
        <taxon>Methanobacteriota</taxon>
        <taxon>Stenosarchaea group</taxon>
        <taxon>Methanomicrobia</taxon>
        <taxon>Methanomicrobiales</taxon>
        <taxon>Methanospirillaceae</taxon>
        <taxon>Methanospirillum</taxon>
    </lineage>
</organism>
<dbReference type="Proteomes" id="UP000245657">
    <property type="component" value="Unassembled WGS sequence"/>
</dbReference>
<dbReference type="GO" id="GO:0046872">
    <property type="term" value="F:metal ion binding"/>
    <property type="evidence" value="ECO:0007669"/>
    <property type="project" value="UniProtKB-KW"/>
</dbReference>
<accession>A0A2V2N3B0</accession>
<dbReference type="PANTHER" id="PTHR43724">
    <property type="entry name" value="PYRUVATE SYNTHASE SUBUNIT PORD"/>
    <property type="match status" value="1"/>
</dbReference>
<keyword evidence="9" id="KW-0411">Iron-sulfur</keyword>
<dbReference type="PROSITE" id="PS00198">
    <property type="entry name" value="4FE4S_FER_1"/>
    <property type="match status" value="1"/>
</dbReference>
<gene>
    <name evidence="11" type="ORF">DK846_05815</name>
</gene>
<protein>
    <submittedName>
        <fullName evidence="11">Pyruvate synthase</fullName>
    </submittedName>
</protein>
<keyword evidence="11" id="KW-0670">Pyruvate</keyword>
<keyword evidence="6" id="KW-0677">Repeat</keyword>
<dbReference type="EMBL" id="QGMY01000005">
    <property type="protein sequence ID" value="PWR72995.1"/>
    <property type="molecule type" value="Genomic_DNA"/>
</dbReference>
<dbReference type="Gene3D" id="3.30.70.20">
    <property type="match status" value="2"/>
</dbReference>
<evidence type="ECO:0000256" key="5">
    <source>
        <dbReference type="ARBA" id="ARBA00022723"/>
    </source>
</evidence>
<evidence type="ECO:0000256" key="3">
    <source>
        <dbReference type="ARBA" id="ARBA00022448"/>
    </source>
</evidence>
<reference evidence="11 12" key="1">
    <citation type="submission" date="2018-05" db="EMBL/GenBank/DDBJ databases">
        <title>Draft genome of Methanospirillum lacunae Ki8-1.</title>
        <authorList>
            <person name="Dueholm M.S."/>
            <person name="Nielsen P.H."/>
            <person name="Bakmann L.F."/>
            <person name="Otzen D.E."/>
        </authorList>
    </citation>
    <scope>NUCLEOTIDE SEQUENCE [LARGE SCALE GENOMIC DNA]</scope>
    <source>
        <strain evidence="11 12">Ki8-1</strain>
    </source>
</reference>
<name>A0A2V2N3B0_9EURY</name>
<dbReference type="GeneID" id="97548927"/>
<dbReference type="PANTHER" id="PTHR43724:SF1">
    <property type="entry name" value="PYRUVATE SYNTHASE SUBUNIT PORD"/>
    <property type="match status" value="1"/>
</dbReference>
<dbReference type="AlphaFoldDB" id="A0A2V2N3B0"/>
<dbReference type="GO" id="GO:0016625">
    <property type="term" value="F:oxidoreductase activity, acting on the aldehyde or oxo group of donors, iron-sulfur protein as acceptor"/>
    <property type="evidence" value="ECO:0007669"/>
    <property type="project" value="InterPro"/>
</dbReference>
<evidence type="ECO:0000256" key="6">
    <source>
        <dbReference type="ARBA" id="ARBA00022737"/>
    </source>
</evidence>
<dbReference type="OrthoDB" id="23478at2157"/>
<evidence type="ECO:0000256" key="8">
    <source>
        <dbReference type="ARBA" id="ARBA00023004"/>
    </source>
</evidence>
<keyword evidence="3" id="KW-0813">Transport</keyword>
<feature type="domain" description="4Fe-4S ferredoxin-type" evidence="10">
    <location>
        <begin position="59"/>
        <end position="83"/>
    </location>
</feature>
<dbReference type="RefSeq" id="WP_109968000.1">
    <property type="nucleotide sequence ID" value="NZ_CP176093.1"/>
</dbReference>
<dbReference type="InterPro" id="IPR017896">
    <property type="entry name" value="4Fe4S_Fe-S-bd"/>
</dbReference>
<comment type="subunit">
    <text evidence="2">Heterotetramer of one alpha, one beta, one delta and one gamma chain.</text>
</comment>
<dbReference type="NCBIfam" id="TIGR02179">
    <property type="entry name" value="PorD_KorD"/>
    <property type="match status" value="1"/>
</dbReference>
<dbReference type="InterPro" id="IPR017900">
    <property type="entry name" value="4Fe4S_Fe_S_CS"/>
</dbReference>
<comment type="cofactor">
    <cofactor evidence="1">
        <name>[4Fe-4S] cluster</name>
        <dbReference type="ChEBI" id="CHEBI:49883"/>
    </cofactor>
</comment>
<dbReference type="GO" id="GO:0051539">
    <property type="term" value="F:4 iron, 4 sulfur cluster binding"/>
    <property type="evidence" value="ECO:0007669"/>
    <property type="project" value="UniProtKB-KW"/>
</dbReference>
<evidence type="ECO:0000259" key="10">
    <source>
        <dbReference type="PROSITE" id="PS51379"/>
    </source>
</evidence>
<proteinExistence type="predicted"/>
<dbReference type="InterPro" id="IPR011898">
    <property type="entry name" value="PorD_KorD"/>
</dbReference>
<keyword evidence="5" id="KW-0479">Metal-binding</keyword>
<evidence type="ECO:0000313" key="11">
    <source>
        <dbReference type="EMBL" id="PWR72995.1"/>
    </source>
</evidence>
<comment type="caution">
    <text evidence="11">The sequence shown here is derived from an EMBL/GenBank/DDBJ whole genome shotgun (WGS) entry which is preliminary data.</text>
</comment>
<dbReference type="Pfam" id="PF00037">
    <property type="entry name" value="Fer4"/>
    <property type="match status" value="1"/>
</dbReference>
<dbReference type="SUPFAM" id="SSF54862">
    <property type="entry name" value="4Fe-4S ferredoxins"/>
    <property type="match status" value="1"/>
</dbReference>
<keyword evidence="12" id="KW-1185">Reference proteome</keyword>